<feature type="non-terminal residue" evidence="1">
    <location>
        <position position="18"/>
    </location>
</feature>
<organism evidence="1 2">
    <name type="scientific">Trifolium medium</name>
    <dbReference type="NCBI Taxonomy" id="97028"/>
    <lineage>
        <taxon>Eukaryota</taxon>
        <taxon>Viridiplantae</taxon>
        <taxon>Streptophyta</taxon>
        <taxon>Embryophyta</taxon>
        <taxon>Tracheophyta</taxon>
        <taxon>Spermatophyta</taxon>
        <taxon>Magnoliopsida</taxon>
        <taxon>eudicotyledons</taxon>
        <taxon>Gunneridae</taxon>
        <taxon>Pentapetalae</taxon>
        <taxon>rosids</taxon>
        <taxon>fabids</taxon>
        <taxon>Fabales</taxon>
        <taxon>Fabaceae</taxon>
        <taxon>Papilionoideae</taxon>
        <taxon>50 kb inversion clade</taxon>
        <taxon>NPAAA clade</taxon>
        <taxon>Hologalegina</taxon>
        <taxon>IRL clade</taxon>
        <taxon>Trifolieae</taxon>
        <taxon>Trifolium</taxon>
    </lineage>
</organism>
<accession>A0A392TSH3</accession>
<dbReference type="AlphaFoldDB" id="A0A392TSH3"/>
<dbReference type="Proteomes" id="UP000265520">
    <property type="component" value="Unassembled WGS sequence"/>
</dbReference>
<evidence type="ECO:0000313" key="2">
    <source>
        <dbReference type="Proteomes" id="UP000265520"/>
    </source>
</evidence>
<keyword evidence="2" id="KW-1185">Reference proteome</keyword>
<protein>
    <submittedName>
        <fullName evidence="1">Uncharacterized protein</fullName>
    </submittedName>
</protein>
<proteinExistence type="predicted"/>
<dbReference type="EMBL" id="LXQA010650230">
    <property type="protein sequence ID" value="MCI64153.1"/>
    <property type="molecule type" value="Genomic_DNA"/>
</dbReference>
<sequence length="18" mass="2076">MKISLWRKDLMGVGVERG</sequence>
<reference evidence="1 2" key="1">
    <citation type="journal article" date="2018" name="Front. Plant Sci.">
        <title>Red Clover (Trifolium pratense) and Zigzag Clover (T. medium) - A Picture of Genomic Similarities and Differences.</title>
        <authorList>
            <person name="Dluhosova J."/>
            <person name="Istvanek J."/>
            <person name="Nedelnik J."/>
            <person name="Repkova J."/>
        </authorList>
    </citation>
    <scope>NUCLEOTIDE SEQUENCE [LARGE SCALE GENOMIC DNA]</scope>
    <source>
        <strain evidence="2">cv. 10/8</strain>
        <tissue evidence="1">Leaf</tissue>
    </source>
</reference>
<comment type="caution">
    <text evidence="1">The sequence shown here is derived from an EMBL/GenBank/DDBJ whole genome shotgun (WGS) entry which is preliminary data.</text>
</comment>
<name>A0A392TSH3_9FABA</name>
<evidence type="ECO:0000313" key="1">
    <source>
        <dbReference type="EMBL" id="MCI64153.1"/>
    </source>
</evidence>